<dbReference type="Pfam" id="PF00109">
    <property type="entry name" value="ketoacyl-synt"/>
    <property type="match status" value="1"/>
</dbReference>
<dbReference type="PANTHER" id="PTHR11712:SF336">
    <property type="entry name" value="3-OXOACYL-[ACYL-CARRIER-PROTEIN] SYNTHASE, MITOCHONDRIAL"/>
    <property type="match status" value="1"/>
</dbReference>
<dbReference type="CDD" id="cd00834">
    <property type="entry name" value="KAS_I_II"/>
    <property type="match status" value="1"/>
</dbReference>
<comment type="catalytic activity">
    <reaction evidence="11">
        <text>(9Z)-hexadecenoyl-[ACP] + malonyl-[ACP] + H(+) = 3-oxo-(11Z)-octadecenoyl-[ACP] + holo-[ACP] + CO2</text>
        <dbReference type="Rhea" id="RHEA:55040"/>
        <dbReference type="Rhea" id="RHEA-COMP:9623"/>
        <dbReference type="Rhea" id="RHEA-COMP:9685"/>
        <dbReference type="Rhea" id="RHEA-COMP:10800"/>
        <dbReference type="Rhea" id="RHEA-COMP:14074"/>
        <dbReference type="ChEBI" id="CHEBI:15378"/>
        <dbReference type="ChEBI" id="CHEBI:16526"/>
        <dbReference type="ChEBI" id="CHEBI:64479"/>
        <dbReference type="ChEBI" id="CHEBI:78449"/>
        <dbReference type="ChEBI" id="CHEBI:83989"/>
        <dbReference type="ChEBI" id="CHEBI:138538"/>
        <dbReference type="EC" id="2.3.1.179"/>
    </reaction>
</comment>
<keyword evidence="6 11" id="KW-0808">Transferase</keyword>
<evidence type="ECO:0000256" key="13">
    <source>
        <dbReference type="RuleBase" id="RU003694"/>
    </source>
</evidence>
<name>A0A7C4RUA2_9BACT</name>
<dbReference type="PIRSF" id="PIRSF000447">
    <property type="entry name" value="KAS_II"/>
    <property type="match status" value="1"/>
</dbReference>
<dbReference type="SUPFAM" id="SSF53901">
    <property type="entry name" value="Thiolase-like"/>
    <property type="match status" value="2"/>
</dbReference>
<dbReference type="InterPro" id="IPR017568">
    <property type="entry name" value="3-oxoacyl-ACP_synth-2"/>
</dbReference>
<evidence type="ECO:0000256" key="11">
    <source>
        <dbReference type="PIRNR" id="PIRNR000447"/>
    </source>
</evidence>
<dbReference type="GO" id="GO:0004315">
    <property type="term" value="F:3-oxoacyl-[acyl-carrier-protein] synthase activity"/>
    <property type="evidence" value="ECO:0007669"/>
    <property type="project" value="UniProtKB-UniRule"/>
</dbReference>
<dbReference type="AlphaFoldDB" id="A0A7C4RUA2"/>
<dbReference type="PROSITE" id="PS51257">
    <property type="entry name" value="PROKAR_LIPOPROTEIN"/>
    <property type="match status" value="1"/>
</dbReference>
<dbReference type="EC" id="2.3.1.179" evidence="3 11"/>
<keyword evidence="7" id="KW-0276">Fatty acid metabolism</keyword>
<keyword evidence="9 11" id="KW-0275">Fatty acid biosynthesis</keyword>
<protein>
    <recommendedName>
        <fullName evidence="4 11">3-oxoacyl-[acyl-carrier-protein] synthase 2</fullName>
        <ecNumber evidence="3 11">2.3.1.179</ecNumber>
    </recommendedName>
</protein>
<dbReference type="PROSITE" id="PS52004">
    <property type="entry name" value="KS3_2"/>
    <property type="match status" value="1"/>
</dbReference>
<dbReference type="EMBL" id="DSUH01000356">
    <property type="protein sequence ID" value="HGU34227.1"/>
    <property type="molecule type" value="Genomic_DNA"/>
</dbReference>
<dbReference type="InterPro" id="IPR020841">
    <property type="entry name" value="PKS_Beta-ketoAc_synthase_dom"/>
</dbReference>
<evidence type="ECO:0000256" key="12">
    <source>
        <dbReference type="PIRSR" id="PIRSR000447-1"/>
    </source>
</evidence>
<evidence type="ECO:0000256" key="9">
    <source>
        <dbReference type="ARBA" id="ARBA00023160"/>
    </source>
</evidence>
<proteinExistence type="inferred from homology"/>
<dbReference type="NCBIfam" id="NF005589">
    <property type="entry name" value="PRK07314.1"/>
    <property type="match status" value="1"/>
</dbReference>
<comment type="caution">
    <text evidence="15">The sequence shown here is derived from an EMBL/GenBank/DDBJ whole genome shotgun (WGS) entry which is preliminary data.</text>
</comment>
<dbReference type="InterPro" id="IPR000794">
    <property type="entry name" value="Beta-ketoacyl_synthase"/>
</dbReference>
<evidence type="ECO:0000256" key="4">
    <source>
        <dbReference type="ARBA" id="ARBA00014657"/>
    </source>
</evidence>
<evidence type="ECO:0000256" key="6">
    <source>
        <dbReference type="ARBA" id="ARBA00022679"/>
    </source>
</evidence>
<dbReference type="GO" id="GO:0006633">
    <property type="term" value="P:fatty acid biosynthetic process"/>
    <property type="evidence" value="ECO:0007669"/>
    <property type="project" value="UniProtKB-UniRule"/>
</dbReference>
<dbReference type="InterPro" id="IPR018201">
    <property type="entry name" value="Ketoacyl_synth_AS"/>
</dbReference>
<dbReference type="GO" id="GO:0005829">
    <property type="term" value="C:cytosol"/>
    <property type="evidence" value="ECO:0007669"/>
    <property type="project" value="TreeGrafter"/>
</dbReference>
<feature type="active site" description="For beta-ketoacyl synthase activity" evidence="12">
    <location>
        <position position="175"/>
    </location>
</feature>
<dbReference type="PROSITE" id="PS00606">
    <property type="entry name" value="KS3_1"/>
    <property type="match status" value="1"/>
</dbReference>
<dbReference type="UniPathway" id="UPA00094"/>
<dbReference type="PANTHER" id="PTHR11712">
    <property type="entry name" value="POLYKETIDE SYNTHASE-RELATED"/>
    <property type="match status" value="1"/>
</dbReference>
<reference evidence="15" key="1">
    <citation type="journal article" date="2020" name="mSystems">
        <title>Genome- and Community-Level Interaction Insights into Carbon Utilization and Element Cycling Functions of Hydrothermarchaeota in Hydrothermal Sediment.</title>
        <authorList>
            <person name="Zhou Z."/>
            <person name="Liu Y."/>
            <person name="Xu W."/>
            <person name="Pan J."/>
            <person name="Luo Z.H."/>
            <person name="Li M."/>
        </authorList>
    </citation>
    <scope>NUCLEOTIDE SEQUENCE [LARGE SCALE GENOMIC DNA]</scope>
    <source>
        <strain evidence="15">SpSt-477</strain>
    </source>
</reference>
<comment type="function">
    <text evidence="11">Involved in the type II fatty acid elongation cycle. Catalyzes the elongation of a wide range of acyl-ACP by the addition of two carbons from malonyl-ACP to an acyl acceptor. Can efficiently catalyze the conversion of palmitoleoyl-ACP (cis-hexadec-9-enoyl-ACP) to cis-vaccenoyl-ACP (cis-octadec-11-enoyl-ACP), an essential step in the thermal regulation of fatty acid composition.</text>
</comment>
<accession>A0A7C4RUA2</accession>
<dbReference type="NCBIfam" id="TIGR03150">
    <property type="entry name" value="fabF"/>
    <property type="match status" value="1"/>
</dbReference>
<dbReference type="FunFam" id="3.40.47.10:FF:000009">
    <property type="entry name" value="3-oxoacyl-[acyl-carrier-protein] synthase 2"/>
    <property type="match status" value="1"/>
</dbReference>
<evidence type="ECO:0000256" key="10">
    <source>
        <dbReference type="ARBA" id="ARBA00023315"/>
    </source>
</evidence>
<organism evidence="15">
    <name type="scientific">Desulfatirhabdium butyrativorans</name>
    <dbReference type="NCBI Taxonomy" id="340467"/>
    <lineage>
        <taxon>Bacteria</taxon>
        <taxon>Pseudomonadati</taxon>
        <taxon>Thermodesulfobacteriota</taxon>
        <taxon>Desulfobacteria</taxon>
        <taxon>Desulfobacterales</taxon>
        <taxon>Desulfatirhabdiaceae</taxon>
        <taxon>Desulfatirhabdium</taxon>
    </lineage>
</organism>
<evidence type="ECO:0000256" key="7">
    <source>
        <dbReference type="ARBA" id="ARBA00022832"/>
    </source>
</evidence>
<keyword evidence="8" id="KW-0443">Lipid metabolism</keyword>
<comment type="catalytic activity">
    <reaction evidence="11">
        <text>a fatty acyl-[ACP] + malonyl-[ACP] + H(+) = a 3-oxoacyl-[ACP] + holo-[ACP] + CO2</text>
        <dbReference type="Rhea" id="RHEA:22836"/>
        <dbReference type="Rhea" id="RHEA-COMP:9623"/>
        <dbReference type="Rhea" id="RHEA-COMP:9685"/>
        <dbReference type="Rhea" id="RHEA-COMP:9916"/>
        <dbReference type="Rhea" id="RHEA-COMP:14125"/>
        <dbReference type="ChEBI" id="CHEBI:15378"/>
        <dbReference type="ChEBI" id="CHEBI:16526"/>
        <dbReference type="ChEBI" id="CHEBI:64479"/>
        <dbReference type="ChEBI" id="CHEBI:78449"/>
        <dbReference type="ChEBI" id="CHEBI:78776"/>
        <dbReference type="ChEBI" id="CHEBI:138651"/>
    </reaction>
</comment>
<feature type="domain" description="Ketosynthase family 3 (KS3)" evidence="14">
    <location>
        <begin position="14"/>
        <end position="422"/>
    </location>
</feature>
<evidence type="ECO:0000256" key="5">
    <source>
        <dbReference type="ARBA" id="ARBA00022516"/>
    </source>
</evidence>
<dbReference type="Gene3D" id="3.40.47.10">
    <property type="match status" value="1"/>
</dbReference>
<comment type="similarity">
    <text evidence="2 11 13">Belongs to the thiolase-like superfamily. Beta-ketoacyl-ACP synthases family.</text>
</comment>
<dbReference type="Pfam" id="PF02801">
    <property type="entry name" value="Ketoacyl-synt_C"/>
    <property type="match status" value="1"/>
</dbReference>
<evidence type="ECO:0000256" key="3">
    <source>
        <dbReference type="ARBA" id="ARBA00012356"/>
    </source>
</evidence>
<keyword evidence="5 11" id="KW-0444">Lipid biosynthesis</keyword>
<evidence type="ECO:0000256" key="8">
    <source>
        <dbReference type="ARBA" id="ARBA00023098"/>
    </source>
</evidence>
<gene>
    <name evidence="15" type="primary">fabF</name>
    <name evidence="15" type="ORF">ENS29_15485</name>
</gene>
<evidence type="ECO:0000256" key="2">
    <source>
        <dbReference type="ARBA" id="ARBA00008467"/>
    </source>
</evidence>
<dbReference type="InterPro" id="IPR014030">
    <property type="entry name" value="Ketoacyl_synth_N"/>
</dbReference>
<dbReference type="InterPro" id="IPR014031">
    <property type="entry name" value="Ketoacyl_synth_C"/>
</dbReference>
<sequence>MVTSRRHSEEASLNRRVVVTGMGLITPLGIGCRESWEALCAGKSGIAEITRFDPSPFETRIAGEVKGFQASDFLSKKEAKRIEPFIAYAVAASRMAIEDAGLVITDENADRIGVFTGCGLGGLAMLEMTTRVLDSKGPGRVSPFFIPMLIGNMAPGLISIYLNAKGPNVSVATACAAGTHAVGEAYKIVQRGTADAMITGGVESVITPTCIAGFNAMKALSTRNDQPEKASRPFDKDRDGFVVGEGCGILLLEALECAEKRGARIYAEVIGYGMSGDAYHMTAPSPDGEGAARCMRASLADAGISPQDVDHINAHGTSTPMNDLYETLAIKSIFGDHAKHIAISATKSMTGHLLGGAGGVEAVFLALTISTGIIPPTINLDHPSPDCDLDYVPHVARKQQVRIGMSNSFGFGGTNACIVMKAFEP</sequence>
<comment type="pathway">
    <text evidence="1 11">Lipid metabolism; fatty acid biosynthesis.</text>
</comment>
<evidence type="ECO:0000313" key="15">
    <source>
        <dbReference type="EMBL" id="HGU34227.1"/>
    </source>
</evidence>
<dbReference type="SMART" id="SM00825">
    <property type="entry name" value="PKS_KS"/>
    <property type="match status" value="1"/>
</dbReference>
<keyword evidence="10 11" id="KW-0012">Acyltransferase</keyword>
<evidence type="ECO:0000259" key="14">
    <source>
        <dbReference type="PROSITE" id="PS52004"/>
    </source>
</evidence>
<dbReference type="InterPro" id="IPR016039">
    <property type="entry name" value="Thiolase-like"/>
</dbReference>
<evidence type="ECO:0000256" key="1">
    <source>
        <dbReference type="ARBA" id="ARBA00005194"/>
    </source>
</evidence>